<reference evidence="6" key="1">
    <citation type="submission" date="2023-03" db="EMBL/GenBank/DDBJ databases">
        <title>Mating type loci evolution in Malassezia.</title>
        <authorList>
            <person name="Coelho M.A."/>
        </authorList>
    </citation>
    <scope>NUCLEOTIDE SEQUENCE</scope>
    <source>
        <strain evidence="6">CBS 7876</strain>
    </source>
</reference>
<dbReference type="PIRSF" id="PIRSF000097">
    <property type="entry name" value="AKR"/>
    <property type="match status" value="1"/>
</dbReference>
<feature type="active site" description="Proton donor" evidence="2">
    <location>
        <position position="53"/>
    </location>
</feature>
<dbReference type="Proteomes" id="UP001214603">
    <property type="component" value="Chromosome 4"/>
</dbReference>
<feature type="domain" description="NADP-dependent oxidoreductase" evidence="5">
    <location>
        <begin position="36"/>
        <end position="262"/>
    </location>
</feature>
<dbReference type="InterPro" id="IPR023210">
    <property type="entry name" value="NADP_OxRdtase_dom"/>
</dbReference>
<dbReference type="EMBL" id="CP119937">
    <property type="protein sequence ID" value="WFD03432.1"/>
    <property type="molecule type" value="Genomic_DNA"/>
</dbReference>
<dbReference type="InterPro" id="IPR020471">
    <property type="entry name" value="AKR"/>
</dbReference>
<dbReference type="AlphaFoldDB" id="A0AAF0E4L9"/>
<name>A0AAF0E4L9_9BASI</name>
<evidence type="ECO:0000256" key="1">
    <source>
        <dbReference type="ARBA" id="ARBA00023002"/>
    </source>
</evidence>
<evidence type="ECO:0000313" key="7">
    <source>
        <dbReference type="Proteomes" id="UP001214603"/>
    </source>
</evidence>
<gene>
    <name evidence="6" type="ORF">MOBT1_002121</name>
</gene>
<dbReference type="SUPFAM" id="SSF51430">
    <property type="entry name" value="NAD(P)-linked oxidoreductase"/>
    <property type="match status" value="1"/>
</dbReference>
<feature type="binding site" evidence="3">
    <location>
        <position position="109"/>
    </location>
    <ligand>
        <name>substrate</name>
    </ligand>
</feature>
<dbReference type="CDD" id="cd19071">
    <property type="entry name" value="AKR_AKR1-5-like"/>
    <property type="match status" value="1"/>
</dbReference>
<evidence type="ECO:0000256" key="4">
    <source>
        <dbReference type="PIRSR" id="PIRSR000097-3"/>
    </source>
</evidence>
<feature type="site" description="Lowers pKa of active site Tyr" evidence="4">
    <location>
        <position position="78"/>
    </location>
</feature>
<accession>A0AAF0E4L9</accession>
<sequence>MVDQKYFTLNTGARIPAVAMGCFMGAPGSFDLENGLDLAFKLGYRHFDTAAMYANEELVGRKIRESGVPREEIFVTTKLWNNRHDDVEGAFDESLAKLNVGYIDLYLMHWPQGSASFVETWKSMEKLLETRKDKVRAIGISNFSVKTLNELLPHCKVIPAVNQIETHPFLPDWEVVDLCKKHNIFVTAYTPLGNANSPILKDHDVVAVAEETKSTPGQVALSWNVQRGVGVLPKSTNPDRARQNIELITLSQEQFDRISNISKDPKRRGRLNYVAYDSASDKVMGWSIAELGWEDSRFHDPNA</sequence>
<dbReference type="InterPro" id="IPR018170">
    <property type="entry name" value="Aldo/ket_reductase_CS"/>
</dbReference>
<keyword evidence="1" id="KW-0560">Oxidoreductase</keyword>
<proteinExistence type="predicted"/>
<protein>
    <recommendedName>
        <fullName evidence="5">NADP-dependent oxidoreductase domain-containing protein</fullName>
    </recommendedName>
</protein>
<evidence type="ECO:0000313" key="6">
    <source>
        <dbReference type="EMBL" id="WFD03432.1"/>
    </source>
</evidence>
<dbReference type="Gene3D" id="3.20.20.100">
    <property type="entry name" value="NADP-dependent oxidoreductase domain"/>
    <property type="match status" value="1"/>
</dbReference>
<dbReference type="PROSITE" id="PS00798">
    <property type="entry name" value="ALDOKETO_REDUCTASE_1"/>
    <property type="match status" value="1"/>
</dbReference>
<evidence type="ECO:0000256" key="3">
    <source>
        <dbReference type="PIRSR" id="PIRSR000097-2"/>
    </source>
</evidence>
<organism evidence="6 7">
    <name type="scientific">Malassezia obtusa</name>
    <dbReference type="NCBI Taxonomy" id="76774"/>
    <lineage>
        <taxon>Eukaryota</taxon>
        <taxon>Fungi</taxon>
        <taxon>Dikarya</taxon>
        <taxon>Basidiomycota</taxon>
        <taxon>Ustilaginomycotina</taxon>
        <taxon>Malasseziomycetes</taxon>
        <taxon>Malasseziales</taxon>
        <taxon>Malasseziaceae</taxon>
        <taxon>Malassezia</taxon>
    </lineage>
</organism>
<dbReference type="Pfam" id="PF00248">
    <property type="entry name" value="Aldo_ket_red"/>
    <property type="match status" value="1"/>
</dbReference>
<dbReference type="GO" id="GO:0016616">
    <property type="term" value="F:oxidoreductase activity, acting on the CH-OH group of donors, NAD or NADP as acceptor"/>
    <property type="evidence" value="ECO:0007669"/>
    <property type="project" value="UniProtKB-ARBA"/>
</dbReference>
<dbReference type="PANTHER" id="PTHR11732">
    <property type="entry name" value="ALDO/KETO REDUCTASE"/>
    <property type="match status" value="1"/>
</dbReference>
<dbReference type="FunFam" id="3.20.20.100:FF:000002">
    <property type="entry name" value="2,5-diketo-D-gluconic acid reductase A"/>
    <property type="match status" value="1"/>
</dbReference>
<keyword evidence="7" id="KW-1185">Reference proteome</keyword>
<dbReference type="InterPro" id="IPR036812">
    <property type="entry name" value="NAD(P)_OxRdtase_dom_sf"/>
</dbReference>
<evidence type="ECO:0000256" key="2">
    <source>
        <dbReference type="PIRSR" id="PIRSR000097-1"/>
    </source>
</evidence>
<evidence type="ECO:0000259" key="5">
    <source>
        <dbReference type="Pfam" id="PF00248"/>
    </source>
</evidence>
<dbReference type="PRINTS" id="PR00069">
    <property type="entry name" value="ALDKETRDTASE"/>
</dbReference>